<dbReference type="CDD" id="cd02440">
    <property type="entry name" value="AdoMet_MTases"/>
    <property type="match status" value="1"/>
</dbReference>
<dbReference type="Pfam" id="PF08100">
    <property type="entry name" value="Dimerisation"/>
    <property type="match status" value="1"/>
</dbReference>
<proteinExistence type="predicted"/>
<dbReference type="InterPro" id="IPR036390">
    <property type="entry name" value="WH_DNA-bd_sf"/>
</dbReference>
<evidence type="ECO:0000313" key="6">
    <source>
        <dbReference type="Proteomes" id="UP000599523"/>
    </source>
</evidence>
<comment type="caution">
    <text evidence="5">The sequence shown here is derived from an EMBL/GenBank/DDBJ whole genome shotgun (WGS) entry which is preliminary data.</text>
</comment>
<dbReference type="EMBL" id="WTVM01000108">
    <property type="protein sequence ID" value="NMG04287.1"/>
    <property type="molecule type" value="Genomic_DNA"/>
</dbReference>
<dbReference type="Proteomes" id="UP000599523">
    <property type="component" value="Unassembled WGS sequence"/>
</dbReference>
<feature type="domain" description="O-methyltransferase dimerisation" evidence="4">
    <location>
        <begin position="20"/>
        <end position="97"/>
    </location>
</feature>
<evidence type="ECO:0000256" key="3">
    <source>
        <dbReference type="ARBA" id="ARBA00022691"/>
    </source>
</evidence>
<dbReference type="SUPFAM" id="SSF53335">
    <property type="entry name" value="S-adenosyl-L-methionine-dependent methyltransferases"/>
    <property type="match status" value="1"/>
</dbReference>
<dbReference type="Gene3D" id="3.40.50.150">
    <property type="entry name" value="Vaccinia Virus protein VP39"/>
    <property type="match status" value="1"/>
</dbReference>
<dbReference type="Gene3D" id="1.10.10.10">
    <property type="entry name" value="Winged helix-like DNA-binding domain superfamily/Winged helix DNA-binding domain"/>
    <property type="match status" value="1"/>
</dbReference>
<dbReference type="Pfam" id="PF13489">
    <property type="entry name" value="Methyltransf_23"/>
    <property type="match status" value="1"/>
</dbReference>
<dbReference type="GO" id="GO:0046983">
    <property type="term" value="F:protein dimerization activity"/>
    <property type="evidence" value="ECO:0007669"/>
    <property type="project" value="InterPro"/>
</dbReference>
<dbReference type="InterPro" id="IPR029063">
    <property type="entry name" value="SAM-dependent_MTases_sf"/>
</dbReference>
<keyword evidence="6" id="KW-1185">Reference proteome</keyword>
<sequence length="354" mass="37606">MSPEQMHPLQRYWALAAAPIQAEALSAALALGIFEPLAEPRTPDELAAQLDLDSRNTAHLLELLWGMGLLERSARLAVDHIGGSVTVYGLAEVGRAYFLAVSPTWSGDAWRYREARLRQAAGLLRDQVRQGAQAEGGQALERMAEQWAAAARGQLAQDQHAATVPAALEIVSRLPEFAAATNLLDLGGGPGWVAIELARRQGGLSGVVFDFPEAVTVAAENIAAAGLADRLSVLGGDVAVDAIGSVGGSDYDLIWCSSVLHFVPDTEAVLRKILAALRPGGALICAHAEICDEPAAAAEVLQYYLPMLMQGRHVGHRGDMAAVLRRIGFCRIETFASALFPMAPLQVVVARKVA</sequence>
<dbReference type="InterPro" id="IPR012967">
    <property type="entry name" value="COMT_dimerisation"/>
</dbReference>
<reference evidence="5" key="1">
    <citation type="submission" date="2019-12" db="EMBL/GenBank/DDBJ databases">
        <title>Comparative genomics gives insights into the taxonomy of the Azoarcus-Aromatoleum group and reveals separate origins of nif in the plant-associated Azoarcus and non-plant-associated Aromatoleum sub-groups.</title>
        <authorList>
            <person name="Lafos M."/>
            <person name="Maluk M."/>
            <person name="Batista M."/>
            <person name="Junghare M."/>
            <person name="Carmona M."/>
            <person name="Faoro H."/>
            <person name="Cruz L.M."/>
            <person name="Battistoni F."/>
            <person name="De Souza E."/>
            <person name="Pedrosa F."/>
            <person name="Chen W.-M."/>
            <person name="Poole P.S."/>
            <person name="Dixon R.A."/>
            <person name="James E.K."/>
        </authorList>
    </citation>
    <scope>NUCLEOTIDE SEQUENCE</scope>
    <source>
        <strain evidence="5">NSC3</strain>
    </source>
</reference>
<dbReference type="RefSeq" id="WP_168988963.1">
    <property type="nucleotide sequence ID" value="NZ_CAWPHM010000009.1"/>
</dbReference>
<organism evidence="5 6">
    <name type="scientific">Azoarcus taiwanensis</name>
    <dbReference type="NCBI Taxonomy" id="666964"/>
    <lineage>
        <taxon>Bacteria</taxon>
        <taxon>Pseudomonadati</taxon>
        <taxon>Pseudomonadota</taxon>
        <taxon>Betaproteobacteria</taxon>
        <taxon>Rhodocyclales</taxon>
        <taxon>Zoogloeaceae</taxon>
        <taxon>Azoarcus</taxon>
    </lineage>
</organism>
<dbReference type="PANTHER" id="PTHR43712">
    <property type="entry name" value="PUTATIVE (AFU_ORTHOLOGUE AFUA_4G14580)-RELATED"/>
    <property type="match status" value="1"/>
</dbReference>
<dbReference type="InterPro" id="IPR036388">
    <property type="entry name" value="WH-like_DNA-bd_sf"/>
</dbReference>
<dbReference type="InterPro" id="IPR016461">
    <property type="entry name" value="COMT-like"/>
</dbReference>
<dbReference type="PROSITE" id="PS51683">
    <property type="entry name" value="SAM_OMT_II"/>
    <property type="match status" value="1"/>
</dbReference>
<dbReference type="AlphaFoldDB" id="A0A972F908"/>
<keyword evidence="1 5" id="KW-0489">Methyltransferase</keyword>
<evidence type="ECO:0000313" key="5">
    <source>
        <dbReference type="EMBL" id="NMG04287.1"/>
    </source>
</evidence>
<evidence type="ECO:0000256" key="2">
    <source>
        <dbReference type="ARBA" id="ARBA00022679"/>
    </source>
</evidence>
<accession>A0A972F908</accession>
<dbReference type="SUPFAM" id="SSF46785">
    <property type="entry name" value="Winged helix' DNA-binding domain"/>
    <property type="match status" value="1"/>
</dbReference>
<keyword evidence="2" id="KW-0808">Transferase</keyword>
<evidence type="ECO:0000259" key="4">
    <source>
        <dbReference type="Pfam" id="PF08100"/>
    </source>
</evidence>
<gene>
    <name evidence="5" type="ORF">GPA21_15120</name>
</gene>
<name>A0A972F908_9RHOO</name>
<keyword evidence="3" id="KW-0949">S-adenosyl-L-methionine</keyword>
<dbReference type="GO" id="GO:0008168">
    <property type="term" value="F:methyltransferase activity"/>
    <property type="evidence" value="ECO:0007669"/>
    <property type="project" value="UniProtKB-KW"/>
</dbReference>
<evidence type="ECO:0000256" key="1">
    <source>
        <dbReference type="ARBA" id="ARBA00022603"/>
    </source>
</evidence>
<protein>
    <submittedName>
        <fullName evidence="5">Methyltransferase domain-containing protein</fullName>
    </submittedName>
</protein>
<dbReference type="PANTHER" id="PTHR43712:SF2">
    <property type="entry name" value="O-METHYLTRANSFERASE CICE"/>
    <property type="match status" value="1"/>
</dbReference>
<dbReference type="GO" id="GO:0032259">
    <property type="term" value="P:methylation"/>
    <property type="evidence" value="ECO:0007669"/>
    <property type="project" value="UniProtKB-KW"/>
</dbReference>